<proteinExistence type="predicted"/>
<feature type="domain" description="N-acetyltransferase" evidence="2">
    <location>
        <begin position="13"/>
        <end position="100"/>
    </location>
</feature>
<evidence type="ECO:0000259" key="2">
    <source>
        <dbReference type="PROSITE" id="PS51729"/>
    </source>
</evidence>
<keyword evidence="4" id="KW-1185">Reference proteome</keyword>
<protein>
    <submittedName>
        <fullName evidence="3">GNAT family N-acetyltransferase</fullName>
    </submittedName>
</protein>
<dbReference type="PROSITE" id="PS51729">
    <property type="entry name" value="GNAT_YJDJ"/>
    <property type="match status" value="1"/>
</dbReference>
<dbReference type="SUPFAM" id="SSF55729">
    <property type="entry name" value="Acyl-CoA N-acyltransferases (Nat)"/>
    <property type="match status" value="1"/>
</dbReference>
<dbReference type="PROSITE" id="PS51186">
    <property type="entry name" value="GNAT"/>
    <property type="match status" value="1"/>
</dbReference>
<dbReference type="InterPro" id="IPR045057">
    <property type="entry name" value="Gcn5-rel_NAT"/>
</dbReference>
<reference evidence="3 4" key="1">
    <citation type="submission" date="2019-12" db="EMBL/GenBank/DDBJ databases">
        <authorList>
            <person name="Kun Z."/>
        </authorList>
    </citation>
    <scope>NUCLEOTIDE SEQUENCE [LARGE SCALE GENOMIC DNA]</scope>
    <source>
        <strain evidence="3 4">YIM 123512</strain>
    </source>
</reference>
<dbReference type="CDD" id="cd04301">
    <property type="entry name" value="NAT_SF"/>
    <property type="match status" value="1"/>
</dbReference>
<feature type="domain" description="N-acetyltransferase" evidence="1">
    <location>
        <begin position="1"/>
        <end position="101"/>
    </location>
</feature>
<dbReference type="EMBL" id="WUEK01000018">
    <property type="protein sequence ID" value="MXG92119.1"/>
    <property type="molecule type" value="Genomic_DNA"/>
</dbReference>
<dbReference type="InterPro" id="IPR000182">
    <property type="entry name" value="GNAT_dom"/>
</dbReference>
<dbReference type="GO" id="GO:0016747">
    <property type="term" value="F:acyltransferase activity, transferring groups other than amino-acyl groups"/>
    <property type="evidence" value="ECO:0007669"/>
    <property type="project" value="InterPro"/>
</dbReference>
<name>A0A6L7F4A3_9ACTN</name>
<dbReference type="Proteomes" id="UP000473325">
    <property type="component" value="Unassembled WGS sequence"/>
</dbReference>
<dbReference type="PANTHER" id="PTHR31435:SF10">
    <property type="entry name" value="BSR4717 PROTEIN"/>
    <property type="match status" value="1"/>
</dbReference>
<keyword evidence="3" id="KW-0808">Transferase</keyword>
<evidence type="ECO:0000259" key="1">
    <source>
        <dbReference type="PROSITE" id="PS51186"/>
    </source>
</evidence>
<dbReference type="Pfam" id="PF14542">
    <property type="entry name" value="Acetyltransf_CG"/>
    <property type="match status" value="1"/>
</dbReference>
<sequence length="101" mass="11227">MSDQSEQPTVEVTHEPARQRWVARIDGEAVGAAYYDAADGLIVFTHTEVDDAHEGHGVGSALARGALDDVRAEGTRRVIARCPFIKGWIDRHPDYQDLTRR</sequence>
<dbReference type="PANTHER" id="PTHR31435">
    <property type="entry name" value="PROTEIN NATD1"/>
    <property type="match status" value="1"/>
</dbReference>
<evidence type="ECO:0000313" key="4">
    <source>
        <dbReference type="Proteomes" id="UP000473325"/>
    </source>
</evidence>
<dbReference type="Gene3D" id="3.40.630.30">
    <property type="match status" value="1"/>
</dbReference>
<dbReference type="InterPro" id="IPR016181">
    <property type="entry name" value="Acyl_CoA_acyltransferase"/>
</dbReference>
<gene>
    <name evidence="3" type="ORF">GRQ65_21475</name>
</gene>
<dbReference type="InterPro" id="IPR031165">
    <property type="entry name" value="GNAT_YJDJ"/>
</dbReference>
<dbReference type="AlphaFoldDB" id="A0A6L7F4A3"/>
<dbReference type="RefSeq" id="WP_160880059.1">
    <property type="nucleotide sequence ID" value="NZ_WUEK01000018.1"/>
</dbReference>
<evidence type="ECO:0000313" key="3">
    <source>
        <dbReference type="EMBL" id="MXG92119.1"/>
    </source>
</evidence>
<accession>A0A6L7F4A3</accession>
<organism evidence="3 4">
    <name type="scientific">Nocardioides flavescens</name>
    <dbReference type="NCBI Taxonomy" id="2691959"/>
    <lineage>
        <taxon>Bacteria</taxon>
        <taxon>Bacillati</taxon>
        <taxon>Actinomycetota</taxon>
        <taxon>Actinomycetes</taxon>
        <taxon>Propionibacteriales</taxon>
        <taxon>Nocardioidaceae</taxon>
        <taxon>Nocardioides</taxon>
    </lineage>
</organism>
<comment type="caution">
    <text evidence="3">The sequence shown here is derived from an EMBL/GenBank/DDBJ whole genome shotgun (WGS) entry which is preliminary data.</text>
</comment>